<dbReference type="PANTHER" id="PTHR10030">
    <property type="entry name" value="ALPHA-L-FUCOSIDASE"/>
    <property type="match status" value="1"/>
</dbReference>
<accession>A0A1H5WYE9</accession>
<dbReference type="Gene3D" id="3.20.20.80">
    <property type="entry name" value="Glycosidases"/>
    <property type="match status" value="1"/>
</dbReference>
<dbReference type="GO" id="GO:0005764">
    <property type="term" value="C:lysosome"/>
    <property type="evidence" value="ECO:0007669"/>
    <property type="project" value="TreeGrafter"/>
</dbReference>
<protein>
    <recommendedName>
        <fullName evidence="2">alpha-L-fucosidase</fullName>
        <ecNumber evidence="2">3.2.1.51</ecNumber>
    </recommendedName>
</protein>
<dbReference type="PANTHER" id="PTHR10030:SF37">
    <property type="entry name" value="ALPHA-L-FUCOSIDASE-RELATED"/>
    <property type="match status" value="1"/>
</dbReference>
<evidence type="ECO:0000256" key="2">
    <source>
        <dbReference type="ARBA" id="ARBA00012662"/>
    </source>
</evidence>
<dbReference type="InterPro" id="IPR017853">
    <property type="entry name" value="GH"/>
</dbReference>
<evidence type="ECO:0000313" key="8">
    <source>
        <dbReference type="EMBL" id="SEG04047.1"/>
    </source>
</evidence>
<evidence type="ECO:0000313" key="9">
    <source>
        <dbReference type="Proteomes" id="UP000236728"/>
    </source>
</evidence>
<dbReference type="SUPFAM" id="SSF51445">
    <property type="entry name" value="(Trans)glycosidases"/>
    <property type="match status" value="1"/>
</dbReference>
<evidence type="ECO:0000256" key="5">
    <source>
        <dbReference type="ARBA" id="ARBA00023295"/>
    </source>
</evidence>
<evidence type="ECO:0000256" key="1">
    <source>
        <dbReference type="ARBA" id="ARBA00007951"/>
    </source>
</evidence>
<dbReference type="Gene3D" id="2.60.40.1180">
    <property type="entry name" value="Golgi alpha-mannosidase II"/>
    <property type="match status" value="1"/>
</dbReference>
<dbReference type="InterPro" id="IPR057739">
    <property type="entry name" value="Glyco_hydro_29_N"/>
</dbReference>
<evidence type="ECO:0000259" key="6">
    <source>
        <dbReference type="Pfam" id="PF01120"/>
    </source>
</evidence>
<keyword evidence="5" id="KW-0326">Glycosidase</keyword>
<feature type="domain" description="Glycoside hydrolase family 29 N-terminal" evidence="6">
    <location>
        <begin position="30"/>
        <end position="427"/>
    </location>
</feature>
<comment type="similarity">
    <text evidence="1">Belongs to the glycosyl hydrolase 29 family.</text>
</comment>
<dbReference type="Pfam" id="PF01120">
    <property type="entry name" value="Alpha_L_fucos"/>
    <property type="match status" value="1"/>
</dbReference>
<dbReference type="EMBL" id="FNVA01000002">
    <property type="protein sequence ID" value="SEG04047.1"/>
    <property type="molecule type" value="Genomic_DNA"/>
</dbReference>
<gene>
    <name evidence="8" type="ORF">SAMN05421819_1783</name>
</gene>
<organism evidence="8 9">
    <name type="scientific">Bryocella elongata</name>
    <dbReference type="NCBI Taxonomy" id="863522"/>
    <lineage>
        <taxon>Bacteria</taxon>
        <taxon>Pseudomonadati</taxon>
        <taxon>Acidobacteriota</taxon>
        <taxon>Terriglobia</taxon>
        <taxon>Terriglobales</taxon>
        <taxon>Acidobacteriaceae</taxon>
        <taxon>Bryocella</taxon>
    </lineage>
</organism>
<name>A0A1H5WYE9_9BACT</name>
<keyword evidence="3" id="KW-0732">Signal</keyword>
<dbReference type="InterPro" id="IPR013780">
    <property type="entry name" value="Glyco_hydro_b"/>
</dbReference>
<evidence type="ECO:0000256" key="4">
    <source>
        <dbReference type="ARBA" id="ARBA00022801"/>
    </source>
</evidence>
<evidence type="ECO:0000256" key="3">
    <source>
        <dbReference type="ARBA" id="ARBA00022729"/>
    </source>
</evidence>
<keyword evidence="4" id="KW-0378">Hydrolase</keyword>
<dbReference type="GO" id="GO:0016139">
    <property type="term" value="P:glycoside catabolic process"/>
    <property type="evidence" value="ECO:0007669"/>
    <property type="project" value="TreeGrafter"/>
</dbReference>
<proteinExistence type="inferred from homology"/>
<dbReference type="InterPro" id="IPR000933">
    <property type="entry name" value="Glyco_hydro_29"/>
</dbReference>
<keyword evidence="9" id="KW-1185">Reference proteome</keyword>
<dbReference type="AlphaFoldDB" id="A0A1H5WYE9"/>
<evidence type="ECO:0000259" key="7">
    <source>
        <dbReference type="Pfam" id="PF16757"/>
    </source>
</evidence>
<dbReference type="SMART" id="SM00812">
    <property type="entry name" value="Alpha_L_fucos"/>
    <property type="match status" value="1"/>
</dbReference>
<dbReference type="Proteomes" id="UP000236728">
    <property type="component" value="Unassembled WGS sequence"/>
</dbReference>
<dbReference type="Pfam" id="PF16757">
    <property type="entry name" value="Fucosidase_C"/>
    <property type="match status" value="1"/>
</dbReference>
<dbReference type="EC" id="3.2.1.51" evidence="2"/>
<dbReference type="InterPro" id="IPR031919">
    <property type="entry name" value="Fucosidase_C"/>
</dbReference>
<sequence>MPEVRATQPENSITMQDPATFAEVKMDFPIAAGPFEPTWESIAKNYPGTPAWLREAKFGIWVHFGPQAEGRSGDWYARKIYQPGTTAYANHVRDFGPPSQTGYMDVLHAWNPTKLDPAGLVKLYDEAGAKFLIVQGVHHDNFDNWNSKYQPWNSVNVGPHRDLLGEWSKAAHGAHMRFGVAFHHEYTWWWYQPAFGSDTTGPDAGKPYDAARLTLADGKGKWWEGLDPRLLYGIDLRAYKDVANVQYRPEKGIFQDHLDYAHWYTTRWSLRIMDVIHKYDPDFIYTDGDSSGPFSGDKTGTGYKCDCVQRVIADFYNHTLATRGKVDTFSIIKFHHAANGIVSTVESKYPKDIKTDQDWIGENAAGDWFYKPDIVYSSRALELYLLEEVSRDGSYAVNIPISPEGAIDPGAATMLREMGVWMRINGEAIYGSHAWKRFGEGPLDANGKQRLLPTGALNKPQAEYHFTTSDFRFTVGKDGSLYAFVLEKPKPGEILKITSLASPDKPITSVKLLGSSATVAFKLAADGLEIIMPQHLPEQDVLGFRIQ</sequence>
<reference evidence="8 9" key="1">
    <citation type="submission" date="2016-10" db="EMBL/GenBank/DDBJ databases">
        <authorList>
            <person name="de Groot N.N."/>
        </authorList>
    </citation>
    <scope>NUCLEOTIDE SEQUENCE [LARGE SCALE GENOMIC DNA]</scope>
    <source>
        <strain evidence="8 9">DSM 22489</strain>
    </source>
</reference>
<feature type="domain" description="Alpha-L-fucosidase C-terminal" evidence="7">
    <location>
        <begin position="467"/>
        <end position="539"/>
    </location>
</feature>
<dbReference type="GO" id="GO:0004560">
    <property type="term" value="F:alpha-L-fucosidase activity"/>
    <property type="evidence" value="ECO:0007669"/>
    <property type="project" value="InterPro"/>
</dbReference>
<dbReference type="GO" id="GO:0006004">
    <property type="term" value="P:fucose metabolic process"/>
    <property type="evidence" value="ECO:0007669"/>
    <property type="project" value="TreeGrafter"/>
</dbReference>